<sequence precursor="true">MKLHALFLALLLSSALPAHAALFDDEEARRRIEQNKQETDVRIQKVESASETTARAQLELNNQLERTRQDLAQVRGQVELLTNDSEQAQKRQKDFYIDLDTRLRKLEALMAQMSQAPVAAQSAPSEARAADPAQEAKDYEAAINTLRAGKHVDAVMAFKQFIKTWPKSAFQPGAHFWAASALNQARDFDGAKEYFAKLVSIWPEDSLAPDALLGQANAEKEAGAAKSERATLEKLVASYPNSDAAKTAKQRLKKK</sequence>
<dbReference type="InterPro" id="IPR019734">
    <property type="entry name" value="TPR_rpt"/>
</dbReference>
<gene>
    <name evidence="3" type="primary">ybgF</name>
    <name evidence="1" type="synonym">cpoB</name>
    <name evidence="3" type="ORF">ABXR19_12520</name>
</gene>
<proteinExistence type="inferred from homology"/>
<dbReference type="InterPro" id="IPR014162">
    <property type="entry name" value="CpoB_C"/>
</dbReference>
<keyword evidence="1" id="KW-0131">Cell cycle</keyword>
<keyword evidence="4" id="KW-1185">Reference proteome</keyword>
<evidence type="ECO:0000313" key="4">
    <source>
        <dbReference type="Proteomes" id="UP001549691"/>
    </source>
</evidence>
<keyword evidence="1" id="KW-0732">Signal</keyword>
<keyword evidence="1" id="KW-0132">Cell division</keyword>
<organism evidence="3 4">
    <name type="scientific">Uliginosibacterium flavum</name>
    <dbReference type="NCBI Taxonomy" id="1396831"/>
    <lineage>
        <taxon>Bacteria</taxon>
        <taxon>Pseudomonadati</taxon>
        <taxon>Pseudomonadota</taxon>
        <taxon>Betaproteobacteria</taxon>
        <taxon>Rhodocyclales</taxon>
        <taxon>Zoogloeaceae</taxon>
        <taxon>Uliginosibacterium</taxon>
    </lineage>
</organism>
<dbReference type="NCBIfam" id="TIGR02795">
    <property type="entry name" value="tol_pal_ybgF"/>
    <property type="match status" value="1"/>
</dbReference>
<reference evidence="3 4" key="1">
    <citation type="submission" date="2024-07" db="EMBL/GenBank/DDBJ databases">
        <title>Uliginosibacterium flavum JJ3220;KACC:17644.</title>
        <authorList>
            <person name="Kim M.K."/>
        </authorList>
    </citation>
    <scope>NUCLEOTIDE SEQUENCE [LARGE SCALE GENOMIC DNA]</scope>
    <source>
        <strain evidence="3 4">KACC:17644</strain>
    </source>
</reference>
<name>A0ABV2TM59_9RHOO</name>
<keyword evidence="1" id="KW-0175">Coiled coil</keyword>
<comment type="similarity">
    <text evidence="1">Belongs to the CpoB family.</text>
</comment>
<dbReference type="Pfam" id="PF16331">
    <property type="entry name" value="TolA_bind_tri"/>
    <property type="match status" value="1"/>
</dbReference>
<dbReference type="Gene3D" id="1.20.5.110">
    <property type="match status" value="1"/>
</dbReference>
<feature type="signal peptide" evidence="1">
    <location>
        <begin position="1"/>
        <end position="20"/>
    </location>
</feature>
<dbReference type="Gene3D" id="1.25.40.10">
    <property type="entry name" value="Tetratricopeptide repeat domain"/>
    <property type="match status" value="1"/>
</dbReference>
<comment type="subcellular location">
    <subcellularLocation>
        <location evidence="1">Periplasm</location>
    </subcellularLocation>
</comment>
<evidence type="ECO:0000313" key="3">
    <source>
        <dbReference type="EMBL" id="MET7015019.1"/>
    </source>
</evidence>
<keyword evidence="1" id="KW-0574">Periplasm</keyword>
<evidence type="ECO:0000256" key="1">
    <source>
        <dbReference type="HAMAP-Rule" id="MF_02066"/>
    </source>
</evidence>
<dbReference type="SUPFAM" id="SSF48452">
    <property type="entry name" value="TPR-like"/>
    <property type="match status" value="1"/>
</dbReference>
<dbReference type="RefSeq" id="WP_354601482.1">
    <property type="nucleotide sequence ID" value="NZ_JBEWZI010000012.1"/>
</dbReference>
<evidence type="ECO:0000259" key="2">
    <source>
        <dbReference type="Pfam" id="PF16331"/>
    </source>
</evidence>
<dbReference type="InterPro" id="IPR011990">
    <property type="entry name" value="TPR-like_helical_dom_sf"/>
</dbReference>
<feature type="domain" description="YbgF trimerisation" evidence="2">
    <location>
        <begin position="40"/>
        <end position="108"/>
    </location>
</feature>
<dbReference type="EMBL" id="JBEWZI010000012">
    <property type="protein sequence ID" value="MET7015019.1"/>
    <property type="molecule type" value="Genomic_DNA"/>
</dbReference>
<dbReference type="HAMAP" id="MF_02066">
    <property type="entry name" value="CpoB"/>
    <property type="match status" value="1"/>
</dbReference>
<dbReference type="InterPro" id="IPR034706">
    <property type="entry name" value="CpoB"/>
</dbReference>
<dbReference type="InterPro" id="IPR032519">
    <property type="entry name" value="YbgF_tri"/>
</dbReference>
<protein>
    <recommendedName>
        <fullName evidence="1">Cell division coordinator CpoB</fullName>
    </recommendedName>
</protein>
<comment type="caution">
    <text evidence="3">The sequence shown here is derived from an EMBL/GenBank/DDBJ whole genome shotgun (WGS) entry which is preliminary data.</text>
</comment>
<dbReference type="Pfam" id="PF13174">
    <property type="entry name" value="TPR_6"/>
    <property type="match status" value="2"/>
</dbReference>
<dbReference type="Proteomes" id="UP001549691">
    <property type="component" value="Unassembled WGS sequence"/>
</dbReference>
<comment type="function">
    <text evidence="1">Mediates coordination of peptidoglycan synthesis and outer membrane constriction during cell division.</text>
</comment>
<feature type="chain" id="PRO_5044929793" description="Cell division coordinator CpoB" evidence="1">
    <location>
        <begin position="21"/>
        <end position="255"/>
    </location>
</feature>
<accession>A0ABV2TM59</accession>
<feature type="coiled-coil region" evidence="1">
    <location>
        <begin position="29"/>
        <end position="91"/>
    </location>
</feature>